<evidence type="ECO:0000256" key="4">
    <source>
        <dbReference type="ARBA" id="ARBA00022692"/>
    </source>
</evidence>
<organism evidence="10 11">
    <name type="scientific">Dictyobacter alpinus</name>
    <dbReference type="NCBI Taxonomy" id="2014873"/>
    <lineage>
        <taxon>Bacteria</taxon>
        <taxon>Bacillati</taxon>
        <taxon>Chloroflexota</taxon>
        <taxon>Ktedonobacteria</taxon>
        <taxon>Ktedonobacterales</taxon>
        <taxon>Dictyobacteraceae</taxon>
        <taxon>Dictyobacter</taxon>
    </lineage>
</organism>
<evidence type="ECO:0000256" key="8">
    <source>
        <dbReference type="SAM" id="MobiDB-lite"/>
    </source>
</evidence>
<dbReference type="AlphaFoldDB" id="A0A402BEF6"/>
<dbReference type="PANTHER" id="PTHR43744:SF12">
    <property type="entry name" value="ABC TRANSPORTER PERMEASE PROTEIN MG189-RELATED"/>
    <property type="match status" value="1"/>
</dbReference>
<reference evidence="11" key="1">
    <citation type="submission" date="2018-12" db="EMBL/GenBank/DDBJ databases">
        <title>Tengunoibacter tsumagoiensis gen. nov., sp. nov., Dictyobacter kobayashii sp. nov., D. alpinus sp. nov., and D. joshuensis sp. nov. and description of Dictyobacteraceae fam. nov. within the order Ktedonobacterales isolated from Tengu-no-mugimeshi.</title>
        <authorList>
            <person name="Wang C.M."/>
            <person name="Zheng Y."/>
            <person name="Sakai Y."/>
            <person name="Toyoda A."/>
            <person name="Minakuchi Y."/>
            <person name="Abe K."/>
            <person name="Yokota A."/>
            <person name="Yabe S."/>
        </authorList>
    </citation>
    <scope>NUCLEOTIDE SEQUENCE [LARGE SCALE GENOMIC DNA]</scope>
    <source>
        <strain evidence="11">Uno16</strain>
    </source>
</reference>
<evidence type="ECO:0000256" key="3">
    <source>
        <dbReference type="ARBA" id="ARBA00022475"/>
    </source>
</evidence>
<keyword evidence="11" id="KW-1185">Reference proteome</keyword>
<evidence type="ECO:0000256" key="2">
    <source>
        <dbReference type="ARBA" id="ARBA00022448"/>
    </source>
</evidence>
<feature type="compositionally biased region" description="Polar residues" evidence="8">
    <location>
        <begin position="17"/>
        <end position="31"/>
    </location>
</feature>
<keyword evidence="2 7" id="KW-0813">Transport</keyword>
<evidence type="ECO:0000256" key="6">
    <source>
        <dbReference type="ARBA" id="ARBA00023136"/>
    </source>
</evidence>
<comment type="similarity">
    <text evidence="7">Belongs to the binding-protein-dependent transport system permease family.</text>
</comment>
<comment type="caution">
    <text evidence="10">The sequence shown here is derived from an EMBL/GenBank/DDBJ whole genome shotgun (WGS) entry which is preliminary data.</text>
</comment>
<proteinExistence type="inferred from homology"/>
<evidence type="ECO:0000256" key="7">
    <source>
        <dbReference type="RuleBase" id="RU363032"/>
    </source>
</evidence>
<feature type="transmembrane region" description="Helical" evidence="7">
    <location>
        <begin position="95"/>
        <end position="119"/>
    </location>
</feature>
<evidence type="ECO:0000313" key="10">
    <source>
        <dbReference type="EMBL" id="GCE29680.1"/>
    </source>
</evidence>
<evidence type="ECO:0000256" key="1">
    <source>
        <dbReference type="ARBA" id="ARBA00004651"/>
    </source>
</evidence>
<keyword evidence="4 7" id="KW-0812">Transmembrane</keyword>
<evidence type="ECO:0000256" key="5">
    <source>
        <dbReference type="ARBA" id="ARBA00022989"/>
    </source>
</evidence>
<dbReference type="PROSITE" id="PS50928">
    <property type="entry name" value="ABC_TM1"/>
    <property type="match status" value="1"/>
</dbReference>
<feature type="transmembrane region" description="Helical" evidence="7">
    <location>
        <begin position="208"/>
        <end position="230"/>
    </location>
</feature>
<feature type="transmembrane region" description="Helical" evidence="7">
    <location>
        <begin position="35"/>
        <end position="56"/>
    </location>
</feature>
<evidence type="ECO:0000259" key="9">
    <source>
        <dbReference type="PROSITE" id="PS50928"/>
    </source>
</evidence>
<feature type="transmembrane region" description="Helical" evidence="7">
    <location>
        <begin position="164"/>
        <end position="188"/>
    </location>
</feature>
<accession>A0A402BEF6</accession>
<feature type="region of interest" description="Disordered" evidence="8">
    <location>
        <begin position="1"/>
        <end position="31"/>
    </location>
</feature>
<dbReference type="RefSeq" id="WP_126629898.1">
    <property type="nucleotide sequence ID" value="NZ_BIFT01000002.1"/>
</dbReference>
<gene>
    <name evidence="10" type="ORF">KDA_51640</name>
</gene>
<keyword evidence="5 7" id="KW-1133">Transmembrane helix</keyword>
<dbReference type="CDD" id="cd06261">
    <property type="entry name" value="TM_PBP2"/>
    <property type="match status" value="1"/>
</dbReference>
<dbReference type="OrthoDB" id="2063054at2"/>
<dbReference type="SUPFAM" id="SSF161098">
    <property type="entry name" value="MetI-like"/>
    <property type="match status" value="1"/>
</dbReference>
<comment type="subcellular location">
    <subcellularLocation>
        <location evidence="1 7">Cell membrane</location>
        <topology evidence="1 7">Multi-pass membrane protein</topology>
    </subcellularLocation>
</comment>
<dbReference type="GO" id="GO:0005886">
    <property type="term" value="C:plasma membrane"/>
    <property type="evidence" value="ECO:0007669"/>
    <property type="project" value="UniProtKB-SubCell"/>
</dbReference>
<dbReference type="InterPro" id="IPR035906">
    <property type="entry name" value="MetI-like_sf"/>
</dbReference>
<dbReference type="Pfam" id="PF00528">
    <property type="entry name" value="BPD_transp_1"/>
    <property type="match status" value="1"/>
</dbReference>
<name>A0A402BEF6_9CHLR</name>
<keyword evidence="3" id="KW-1003">Cell membrane</keyword>
<dbReference type="Gene3D" id="1.10.3720.10">
    <property type="entry name" value="MetI-like"/>
    <property type="match status" value="1"/>
</dbReference>
<dbReference type="InterPro" id="IPR000515">
    <property type="entry name" value="MetI-like"/>
</dbReference>
<dbReference type="GO" id="GO:0055085">
    <property type="term" value="P:transmembrane transport"/>
    <property type="evidence" value="ECO:0007669"/>
    <property type="project" value="InterPro"/>
</dbReference>
<feature type="domain" description="ABC transmembrane type-1" evidence="9">
    <location>
        <begin position="96"/>
        <end position="288"/>
    </location>
</feature>
<feature type="transmembrane region" description="Helical" evidence="7">
    <location>
        <begin position="267"/>
        <end position="288"/>
    </location>
</feature>
<dbReference type="PANTHER" id="PTHR43744">
    <property type="entry name" value="ABC TRANSPORTER PERMEASE PROTEIN MG189-RELATED-RELATED"/>
    <property type="match status" value="1"/>
</dbReference>
<sequence>MSIVATTYNERRKRPTHNSYNRRSSSRKQGPTSQWFTHLWLLIIGILWVYPFLWVAGSAFKSNTGFFDEGLSFIPKEFHWENFVNAWNEASFGQYFFNTIVITVLTVVAVVGLASMAGYALARTAFPGKRLLLGLFAILYFIPGGYGVVPTFDLLQRLNLIDTIWAVVILQIAGGVPFNTILFMGYFLTMDHEVEEAARVDGAGFHQLFWNVMFPLARPIAATVALLTFMSSWNNFQTPLIFTLGDESQRTLAVGLYAFIGENSTQWTYLCAGSVITLAPIILIYILLQRYFVDAVSGAVK</sequence>
<dbReference type="Proteomes" id="UP000287171">
    <property type="component" value="Unassembled WGS sequence"/>
</dbReference>
<evidence type="ECO:0000313" key="11">
    <source>
        <dbReference type="Proteomes" id="UP000287171"/>
    </source>
</evidence>
<protein>
    <submittedName>
        <fullName evidence="10">Sugar ABC transporter permease</fullName>
    </submittedName>
</protein>
<dbReference type="EMBL" id="BIFT01000002">
    <property type="protein sequence ID" value="GCE29680.1"/>
    <property type="molecule type" value="Genomic_DNA"/>
</dbReference>
<feature type="transmembrane region" description="Helical" evidence="7">
    <location>
        <begin position="131"/>
        <end position="152"/>
    </location>
</feature>
<keyword evidence="6 7" id="KW-0472">Membrane</keyword>